<dbReference type="InterPro" id="IPR019458">
    <property type="entry name" value="Est1-like_N"/>
</dbReference>
<evidence type="ECO:0000256" key="1">
    <source>
        <dbReference type="ARBA" id="ARBA00022737"/>
    </source>
</evidence>
<dbReference type="EMBL" id="JACGCM010002284">
    <property type="protein sequence ID" value="KAF6141894.1"/>
    <property type="molecule type" value="Genomic_DNA"/>
</dbReference>
<dbReference type="Pfam" id="PF10373">
    <property type="entry name" value="EST1_DNA_bind"/>
    <property type="match status" value="1"/>
</dbReference>
<dbReference type="InterPro" id="IPR018834">
    <property type="entry name" value="DNA/RNA-bd_Est1-type"/>
</dbReference>
<evidence type="ECO:0008006" key="6">
    <source>
        <dbReference type="Google" id="ProtNLM"/>
    </source>
</evidence>
<feature type="domain" description="DNA/RNA-binding" evidence="2">
    <location>
        <begin position="204"/>
        <end position="522"/>
    </location>
</feature>
<dbReference type="GO" id="GO:0000184">
    <property type="term" value="P:nuclear-transcribed mRNA catabolic process, nonsense-mediated decay"/>
    <property type="evidence" value="ECO:0007669"/>
    <property type="project" value="TreeGrafter"/>
</dbReference>
<dbReference type="PANTHER" id="PTHR15696">
    <property type="entry name" value="SMG-7 SUPPRESSOR WITH MORPHOLOGICAL EFFECT ON GENITALIA PROTEIN 7"/>
    <property type="match status" value="1"/>
</dbReference>
<evidence type="ECO:0000259" key="3">
    <source>
        <dbReference type="Pfam" id="PF10374"/>
    </source>
</evidence>
<dbReference type="GO" id="GO:0005697">
    <property type="term" value="C:telomerase holoenzyme complex"/>
    <property type="evidence" value="ECO:0007669"/>
    <property type="project" value="TreeGrafter"/>
</dbReference>
<name>A0A7J7LH97_9MAGN</name>
<organism evidence="4 5">
    <name type="scientific">Kingdonia uniflora</name>
    <dbReference type="NCBI Taxonomy" id="39325"/>
    <lineage>
        <taxon>Eukaryota</taxon>
        <taxon>Viridiplantae</taxon>
        <taxon>Streptophyta</taxon>
        <taxon>Embryophyta</taxon>
        <taxon>Tracheophyta</taxon>
        <taxon>Spermatophyta</taxon>
        <taxon>Magnoliopsida</taxon>
        <taxon>Ranunculales</taxon>
        <taxon>Circaeasteraceae</taxon>
        <taxon>Kingdonia</taxon>
    </lineage>
</organism>
<evidence type="ECO:0000313" key="4">
    <source>
        <dbReference type="EMBL" id="KAF6141894.1"/>
    </source>
</evidence>
<dbReference type="Proteomes" id="UP000541444">
    <property type="component" value="Unassembled WGS sequence"/>
</dbReference>
<dbReference type="SUPFAM" id="SSF48452">
    <property type="entry name" value="TPR-like"/>
    <property type="match status" value="1"/>
</dbReference>
<dbReference type="GO" id="GO:0070034">
    <property type="term" value="F:telomerase RNA binding"/>
    <property type="evidence" value="ECO:0007669"/>
    <property type="project" value="TreeGrafter"/>
</dbReference>
<keyword evidence="5" id="KW-1185">Reference proteome</keyword>
<dbReference type="InterPro" id="IPR011990">
    <property type="entry name" value="TPR-like_helical_dom_sf"/>
</dbReference>
<comment type="caution">
    <text evidence="4">The sequence shown here is derived from an EMBL/GenBank/DDBJ whole genome shotgun (WGS) entry which is preliminary data.</text>
</comment>
<dbReference type="Gene3D" id="1.25.40.10">
    <property type="entry name" value="Tetratricopeptide repeat domain"/>
    <property type="match status" value="1"/>
</dbReference>
<evidence type="ECO:0000259" key="2">
    <source>
        <dbReference type="Pfam" id="PF10373"/>
    </source>
</evidence>
<dbReference type="PANTHER" id="PTHR15696:SF0">
    <property type="entry name" value="TELOMERASE-BINDING PROTEIN EST1A"/>
    <property type="match status" value="1"/>
</dbReference>
<gene>
    <name evidence="4" type="ORF">GIB67_037862</name>
</gene>
<accession>A0A7J7LH97</accession>
<sequence length="884" mass="101387">MYKIQDGIERVLSAPIMLNAFFPLNDQSHKPNSVFEAVNAEKLLRKLIASKGILHTDVQVFFRKARSSYEKSILNDHELAELQNIEYSLWKLHYKHIDEYRFRIRESLSGKQDSNSTALDRFTSFLSESIEFYQGLIAKIRSIYGIPKKIFSLNECDFPSSMNSSKIQRCKFSCHRCLVCIGDLARYKELYGNPDSRSRNWSIAATHYLKASEVWPDRGNPHNQLAVLATYVGDEFLALYHCIRSLAVQEPFPDAWDNLILLFEKVRSSHTPILLNRLSHLHYVSDEATFDFYKPHERSSSLSCYMKETTEDVLSGQSGLWSLIVWMLSFFYINPSLEGFLNFSCIFNSTIQELEALLSLDDITLKICLESYQCMEVAKPGPSRVLQLVSIFIFTIELLSENSNFNKPKHVECIQHPAFFVHEALVFAFIFMGRIVDRCVTANPVCHNPFLPAILVFVEWLVEILDRAEEASWTDKRCENAMSYFLNSLVDLLNQFDEIEDTDAIFLWEDQELLGFSPIIQSHTPLSFSACREPGNGFEDKHECEVRSSRIVSASMKIAKRKNGSSKWISYKEAERKFFMIESKKVEDANHLPLEEAEEKSNVLCNSEKNKHVYADSFLVDEEEVIVFKPLRRHNSAPVRGIQDQRSPRGPRCTNTFGNIPEDTVLDSFTNLTTVSPNFGNIETKYAAGPPSLSAWVLGRKDIGHFGEMNLKDSSKDYNNENAVNKQDLKVESSVSALCFMSDSSATTTHYEKPPYVHPVPSAPPLPDNATWFSHNDTPYIKLGDLKNMEDYFINTTRTNGYLNLISAQTSTSFDPHIRAQAQGHIWPARFATPTNLGRFQDQKSDATYHGYRKPSVYEQQLLLQYLKEKEWRLQLELQLRGHI</sequence>
<dbReference type="AlphaFoldDB" id="A0A7J7LH97"/>
<dbReference type="Pfam" id="PF10374">
    <property type="entry name" value="EST1"/>
    <property type="match status" value="1"/>
</dbReference>
<dbReference type="InterPro" id="IPR045153">
    <property type="entry name" value="Est1/Ebs1-like"/>
</dbReference>
<reference evidence="4 5" key="1">
    <citation type="journal article" date="2020" name="IScience">
        <title>Genome Sequencing of the Endangered Kingdonia uniflora (Circaeasteraceae, Ranunculales) Reveals Potential Mechanisms of Evolutionary Specialization.</title>
        <authorList>
            <person name="Sun Y."/>
            <person name="Deng T."/>
            <person name="Zhang A."/>
            <person name="Moore M.J."/>
            <person name="Landis J.B."/>
            <person name="Lin N."/>
            <person name="Zhang H."/>
            <person name="Zhang X."/>
            <person name="Huang J."/>
            <person name="Zhang X."/>
            <person name="Sun H."/>
            <person name="Wang H."/>
        </authorList>
    </citation>
    <scope>NUCLEOTIDE SEQUENCE [LARGE SCALE GENOMIC DNA]</scope>
    <source>
        <strain evidence="4">TB1705</strain>
        <tissue evidence="4">Leaf</tissue>
    </source>
</reference>
<dbReference type="FunFam" id="1.25.40.10:FF:000225">
    <property type="entry name" value="Protein SMG7"/>
    <property type="match status" value="1"/>
</dbReference>
<dbReference type="GO" id="GO:0042162">
    <property type="term" value="F:telomeric DNA binding"/>
    <property type="evidence" value="ECO:0007669"/>
    <property type="project" value="TreeGrafter"/>
</dbReference>
<feature type="domain" description="Telomerase activating protein Est1-like N-terminal" evidence="3">
    <location>
        <begin position="85"/>
        <end position="191"/>
    </location>
</feature>
<proteinExistence type="predicted"/>
<evidence type="ECO:0000313" key="5">
    <source>
        <dbReference type="Proteomes" id="UP000541444"/>
    </source>
</evidence>
<protein>
    <recommendedName>
        <fullName evidence="6">Protein SMG7L</fullName>
    </recommendedName>
</protein>
<dbReference type="OrthoDB" id="69928at2759"/>
<keyword evidence="1" id="KW-0677">Repeat</keyword>